<comment type="caution">
    <text evidence="2">The sequence shown here is derived from an EMBL/GenBank/DDBJ whole genome shotgun (WGS) entry which is preliminary data.</text>
</comment>
<dbReference type="Gene3D" id="2.120.10.30">
    <property type="entry name" value="TolB, C-terminal domain"/>
    <property type="match status" value="1"/>
</dbReference>
<dbReference type="Proteomes" id="UP000014018">
    <property type="component" value="Unassembled WGS sequence"/>
</dbReference>
<protein>
    <recommendedName>
        <fullName evidence="4">Translocation protein TolB</fullName>
    </recommendedName>
</protein>
<dbReference type="EMBL" id="AHFB01000059">
    <property type="protein sequence ID" value="EOO33399.1"/>
    <property type="molecule type" value="Genomic_DNA"/>
</dbReference>
<feature type="signal peptide" evidence="1">
    <location>
        <begin position="1"/>
        <end position="22"/>
    </location>
</feature>
<evidence type="ECO:0008006" key="4">
    <source>
        <dbReference type="Google" id="ProtNLM"/>
    </source>
</evidence>
<evidence type="ECO:0000256" key="1">
    <source>
        <dbReference type="SAM" id="SignalP"/>
    </source>
</evidence>
<gene>
    <name evidence="2" type="ORF">IIU_03106</name>
</gene>
<dbReference type="InterPro" id="IPR011042">
    <property type="entry name" value="6-blade_b-propeller_TolB-like"/>
</dbReference>
<organism evidence="2 3">
    <name type="scientific">Bacillus cereus VD133</name>
    <dbReference type="NCBI Taxonomy" id="1053233"/>
    <lineage>
        <taxon>Bacteria</taxon>
        <taxon>Bacillati</taxon>
        <taxon>Bacillota</taxon>
        <taxon>Bacilli</taxon>
        <taxon>Bacillales</taxon>
        <taxon>Bacillaceae</taxon>
        <taxon>Bacillus</taxon>
        <taxon>Bacillus cereus group</taxon>
    </lineage>
</organism>
<dbReference type="AlphaFoldDB" id="A0A9W5PRD8"/>
<sequence>MRLRILLFIILIILYVPTTVSAAPPSLTAAFIRDHQLWIKTGNQEIQITKNRYVYSPKRSYDGRFIGYIDSDETGKKSNLFIYDTEEKINYQPYVRVVTSDFKWSPNKNQLAYTDQGLLNVTKIKNGRPQGFENVSLGVSDFEWFPNGKEFIVSSQSCLRPTGWGTIPLYKIPVDANLAKDKIKPFYTIQTNETDLFAINANYFKWSSDGKWISLLANPTASLAMDSNTLCVISSKGKHFRTIGNMLWFKDWMKWAPSTNQLAYISGEGRFFVENKKFTVADMVTAK</sequence>
<proteinExistence type="predicted"/>
<feature type="chain" id="PRO_5040990979" description="Translocation protein TolB" evidence="1">
    <location>
        <begin position="23"/>
        <end position="287"/>
    </location>
</feature>
<evidence type="ECO:0000313" key="3">
    <source>
        <dbReference type="Proteomes" id="UP000014018"/>
    </source>
</evidence>
<keyword evidence="1" id="KW-0732">Signal</keyword>
<dbReference type="SUPFAM" id="SSF82171">
    <property type="entry name" value="DPP6 N-terminal domain-like"/>
    <property type="match status" value="1"/>
</dbReference>
<reference evidence="2 3" key="1">
    <citation type="submission" date="2012-12" db="EMBL/GenBank/DDBJ databases">
        <title>The Genome Sequence of Bacillus cereus VD133.</title>
        <authorList>
            <consortium name="The Broad Institute Genome Sequencing Platform"/>
            <consortium name="The Broad Institute Genome Sequencing Center for Infectious Disease"/>
            <person name="Feldgarden M."/>
            <person name="Van der Auwera G.A."/>
            <person name="Mahillon J."/>
            <person name="Duprez V."/>
            <person name="Timmery S."/>
            <person name="Mattelet C."/>
            <person name="Dierick K."/>
            <person name="Sun M."/>
            <person name="Yu Z."/>
            <person name="Zhu L."/>
            <person name="Hu X."/>
            <person name="Shank E.B."/>
            <person name="Swiecicka I."/>
            <person name="Hansen B.M."/>
            <person name="Andrup L."/>
            <person name="Walker B."/>
            <person name="Young S.K."/>
            <person name="Zeng Q."/>
            <person name="Gargeya S."/>
            <person name="Fitzgerald M."/>
            <person name="Haas B."/>
            <person name="Abouelleil A."/>
            <person name="Alvarado L."/>
            <person name="Arachchi H.M."/>
            <person name="Berlin A.M."/>
            <person name="Chapman S.B."/>
            <person name="Dewar J."/>
            <person name="Goldberg J."/>
            <person name="Griggs A."/>
            <person name="Gujja S."/>
            <person name="Hansen M."/>
            <person name="Howarth C."/>
            <person name="Imamovic A."/>
            <person name="Larimer J."/>
            <person name="McCowan C."/>
            <person name="Murphy C."/>
            <person name="Neiman D."/>
            <person name="Pearson M."/>
            <person name="Priest M."/>
            <person name="Roberts A."/>
            <person name="Saif S."/>
            <person name="Shea T."/>
            <person name="Sisk P."/>
            <person name="Sykes S."/>
            <person name="Wortman J."/>
            <person name="Nusbaum C."/>
            <person name="Birren B."/>
        </authorList>
    </citation>
    <scope>NUCLEOTIDE SEQUENCE [LARGE SCALE GENOMIC DNA]</scope>
    <source>
        <strain evidence="2 3">VD133</strain>
    </source>
</reference>
<name>A0A9W5PRD8_BACCE</name>
<accession>A0A9W5PRD8</accession>
<evidence type="ECO:0000313" key="2">
    <source>
        <dbReference type="EMBL" id="EOO33399.1"/>
    </source>
</evidence>